<evidence type="ECO:0000313" key="1">
    <source>
        <dbReference type="EMBL" id="KIM65705.1"/>
    </source>
</evidence>
<dbReference type="HOGENOM" id="CLU_159699_1_0_1"/>
<proteinExistence type="predicted"/>
<name>A0A0C3DYU0_9AGAM</name>
<protein>
    <submittedName>
        <fullName evidence="1">Uncharacterized protein</fullName>
    </submittedName>
</protein>
<dbReference type="Proteomes" id="UP000053989">
    <property type="component" value="Unassembled WGS sequence"/>
</dbReference>
<gene>
    <name evidence="1" type="ORF">SCLCIDRAFT_112404</name>
</gene>
<sequence>WSAFVLTPADWEHVKDMHAVISDANNVQKCFSAEKHPTLWHVVPVLEELQTSWEAKKADPRYKPCHPAIECGLAKIRKYYTQLDDKPVYILALGRSTDHVINSY</sequence>
<feature type="non-terminal residue" evidence="1">
    <location>
        <position position="1"/>
    </location>
</feature>
<reference evidence="1 2" key="1">
    <citation type="submission" date="2014-04" db="EMBL/GenBank/DDBJ databases">
        <authorList>
            <consortium name="DOE Joint Genome Institute"/>
            <person name="Kuo A."/>
            <person name="Kohler A."/>
            <person name="Nagy L.G."/>
            <person name="Floudas D."/>
            <person name="Copeland A."/>
            <person name="Barry K.W."/>
            <person name="Cichocki N."/>
            <person name="Veneault-Fourrey C."/>
            <person name="LaButti K."/>
            <person name="Lindquist E.A."/>
            <person name="Lipzen A."/>
            <person name="Lundell T."/>
            <person name="Morin E."/>
            <person name="Murat C."/>
            <person name="Sun H."/>
            <person name="Tunlid A."/>
            <person name="Henrissat B."/>
            <person name="Grigoriev I.V."/>
            <person name="Hibbett D.S."/>
            <person name="Martin F."/>
            <person name="Nordberg H.P."/>
            <person name="Cantor M.N."/>
            <person name="Hua S.X."/>
        </authorList>
    </citation>
    <scope>NUCLEOTIDE SEQUENCE [LARGE SCALE GENOMIC DNA]</scope>
    <source>
        <strain evidence="1 2">Foug A</strain>
    </source>
</reference>
<dbReference type="AlphaFoldDB" id="A0A0C3DYU0"/>
<organism evidence="1 2">
    <name type="scientific">Scleroderma citrinum Foug A</name>
    <dbReference type="NCBI Taxonomy" id="1036808"/>
    <lineage>
        <taxon>Eukaryota</taxon>
        <taxon>Fungi</taxon>
        <taxon>Dikarya</taxon>
        <taxon>Basidiomycota</taxon>
        <taxon>Agaricomycotina</taxon>
        <taxon>Agaricomycetes</taxon>
        <taxon>Agaricomycetidae</taxon>
        <taxon>Boletales</taxon>
        <taxon>Sclerodermatineae</taxon>
        <taxon>Sclerodermataceae</taxon>
        <taxon>Scleroderma</taxon>
    </lineage>
</organism>
<dbReference type="InParanoid" id="A0A0C3DYU0"/>
<keyword evidence="2" id="KW-1185">Reference proteome</keyword>
<dbReference type="EMBL" id="KN822021">
    <property type="protein sequence ID" value="KIM65705.1"/>
    <property type="molecule type" value="Genomic_DNA"/>
</dbReference>
<reference evidence="2" key="2">
    <citation type="submission" date="2015-01" db="EMBL/GenBank/DDBJ databases">
        <title>Evolutionary Origins and Diversification of the Mycorrhizal Mutualists.</title>
        <authorList>
            <consortium name="DOE Joint Genome Institute"/>
            <consortium name="Mycorrhizal Genomics Consortium"/>
            <person name="Kohler A."/>
            <person name="Kuo A."/>
            <person name="Nagy L.G."/>
            <person name="Floudas D."/>
            <person name="Copeland A."/>
            <person name="Barry K.W."/>
            <person name="Cichocki N."/>
            <person name="Veneault-Fourrey C."/>
            <person name="LaButti K."/>
            <person name="Lindquist E.A."/>
            <person name="Lipzen A."/>
            <person name="Lundell T."/>
            <person name="Morin E."/>
            <person name="Murat C."/>
            <person name="Riley R."/>
            <person name="Ohm R."/>
            <person name="Sun H."/>
            <person name="Tunlid A."/>
            <person name="Henrissat B."/>
            <person name="Grigoriev I.V."/>
            <person name="Hibbett D.S."/>
            <person name="Martin F."/>
        </authorList>
    </citation>
    <scope>NUCLEOTIDE SEQUENCE [LARGE SCALE GENOMIC DNA]</scope>
    <source>
        <strain evidence="2">Foug A</strain>
    </source>
</reference>
<dbReference type="InterPro" id="IPR012337">
    <property type="entry name" value="RNaseH-like_sf"/>
</dbReference>
<accession>A0A0C3DYU0</accession>
<dbReference type="SUPFAM" id="SSF53098">
    <property type="entry name" value="Ribonuclease H-like"/>
    <property type="match status" value="1"/>
</dbReference>
<evidence type="ECO:0000313" key="2">
    <source>
        <dbReference type="Proteomes" id="UP000053989"/>
    </source>
</evidence>
<dbReference type="OrthoDB" id="3237158at2759"/>